<name>A0AAN9BBU4_9CAEN</name>
<evidence type="ECO:0000256" key="1">
    <source>
        <dbReference type="SAM" id="MobiDB-lite"/>
    </source>
</evidence>
<organism evidence="3 4">
    <name type="scientific">Littorina saxatilis</name>
    <dbReference type="NCBI Taxonomy" id="31220"/>
    <lineage>
        <taxon>Eukaryota</taxon>
        <taxon>Metazoa</taxon>
        <taxon>Spiralia</taxon>
        <taxon>Lophotrochozoa</taxon>
        <taxon>Mollusca</taxon>
        <taxon>Gastropoda</taxon>
        <taxon>Caenogastropoda</taxon>
        <taxon>Littorinimorpha</taxon>
        <taxon>Littorinoidea</taxon>
        <taxon>Littorinidae</taxon>
        <taxon>Littorina</taxon>
    </lineage>
</organism>
<evidence type="ECO:0000313" key="3">
    <source>
        <dbReference type="EMBL" id="KAK7102418.1"/>
    </source>
</evidence>
<protein>
    <recommendedName>
        <fullName evidence="2">DDE-1 domain-containing protein</fullName>
    </recommendedName>
</protein>
<feature type="domain" description="DDE-1" evidence="2">
    <location>
        <begin position="89"/>
        <end position="265"/>
    </location>
</feature>
<accession>A0AAN9BBU4</accession>
<dbReference type="EMBL" id="JBAMIC010000010">
    <property type="protein sequence ID" value="KAK7102418.1"/>
    <property type="molecule type" value="Genomic_DNA"/>
</dbReference>
<feature type="compositionally biased region" description="Acidic residues" evidence="1">
    <location>
        <begin position="320"/>
        <end position="333"/>
    </location>
</feature>
<proteinExistence type="predicted"/>
<evidence type="ECO:0000313" key="4">
    <source>
        <dbReference type="Proteomes" id="UP001374579"/>
    </source>
</evidence>
<dbReference type="GO" id="GO:0005634">
    <property type="term" value="C:nucleus"/>
    <property type="evidence" value="ECO:0007669"/>
    <property type="project" value="TreeGrafter"/>
</dbReference>
<dbReference type="PANTHER" id="PTHR19303">
    <property type="entry name" value="TRANSPOSON"/>
    <property type="match status" value="1"/>
</dbReference>
<dbReference type="AlphaFoldDB" id="A0AAN9BBU4"/>
<dbReference type="PANTHER" id="PTHR19303:SF57">
    <property type="entry name" value="HTH CENPB-TYPE DOMAIN-CONTAINING PROTEIN"/>
    <property type="match status" value="1"/>
</dbReference>
<sequence>MWLQRWKKRHHVSIRLCTSSNQKVLADFEEQLLHFRRNILRLRHRHMYVLGQMLNMDQTMVRFDMPPSCTNEIKGSKRVRIKTTKTEKRGFTVALCAAADGSKLRAFLIFKERTGEIPRRVRQHLQIPANVRVTATRNGWMTRDQVLSLTERVLGPSETRRLLLLDHYAAHRVADDRAALDEQDVDLVLVPAACTALAQPLDIGIDIGIVKPFKDRVRDSWVTWMAEPRPPTAAGNLRQPTRHDVVNWVGRAWDGVGRDVITKAFLRCGVSNALDGSEDDQILDRVVPIGDRGGTSSRRRRRCCCSTAAEENASDASLTSDEESPASDSDEAM</sequence>
<reference evidence="3 4" key="1">
    <citation type="submission" date="2024-02" db="EMBL/GenBank/DDBJ databases">
        <title>Chromosome-scale genome assembly of the rough periwinkle Littorina saxatilis.</title>
        <authorList>
            <person name="De Jode A."/>
            <person name="Faria R."/>
            <person name="Formenti G."/>
            <person name="Sims Y."/>
            <person name="Smith T.P."/>
            <person name="Tracey A."/>
            <person name="Wood J.M.D."/>
            <person name="Zagrodzka Z.B."/>
            <person name="Johannesson K."/>
            <person name="Butlin R.K."/>
            <person name="Leder E.H."/>
        </authorList>
    </citation>
    <scope>NUCLEOTIDE SEQUENCE [LARGE SCALE GENOMIC DNA]</scope>
    <source>
        <strain evidence="3">Snail1</strain>
        <tissue evidence="3">Muscle</tissue>
    </source>
</reference>
<dbReference type="InterPro" id="IPR050863">
    <property type="entry name" value="CenT-Element_Derived"/>
</dbReference>
<dbReference type="GO" id="GO:0003677">
    <property type="term" value="F:DNA binding"/>
    <property type="evidence" value="ECO:0007669"/>
    <property type="project" value="TreeGrafter"/>
</dbReference>
<dbReference type="InterPro" id="IPR004875">
    <property type="entry name" value="DDE_SF_endonuclease_dom"/>
</dbReference>
<dbReference type="Proteomes" id="UP001374579">
    <property type="component" value="Unassembled WGS sequence"/>
</dbReference>
<comment type="caution">
    <text evidence="3">The sequence shown here is derived from an EMBL/GenBank/DDBJ whole genome shotgun (WGS) entry which is preliminary data.</text>
</comment>
<feature type="region of interest" description="Disordered" evidence="1">
    <location>
        <begin position="309"/>
        <end position="333"/>
    </location>
</feature>
<gene>
    <name evidence="3" type="ORF">V1264_020638</name>
</gene>
<dbReference type="Pfam" id="PF03184">
    <property type="entry name" value="DDE_1"/>
    <property type="match status" value="1"/>
</dbReference>
<keyword evidence="4" id="KW-1185">Reference proteome</keyword>
<evidence type="ECO:0000259" key="2">
    <source>
        <dbReference type="Pfam" id="PF03184"/>
    </source>
</evidence>